<keyword evidence="4 7" id="KW-0863">Zinc-finger</keyword>
<evidence type="ECO:0000256" key="2">
    <source>
        <dbReference type="ARBA" id="ARBA00022723"/>
    </source>
</evidence>
<protein>
    <recommendedName>
        <fullName evidence="9">C2H2-type domain-containing protein</fullName>
    </recommendedName>
</protein>
<dbReference type="GO" id="GO:0000978">
    <property type="term" value="F:RNA polymerase II cis-regulatory region sequence-specific DNA binding"/>
    <property type="evidence" value="ECO:0007669"/>
    <property type="project" value="TreeGrafter"/>
</dbReference>
<name>A0A5N3WL16_MUNMU</name>
<dbReference type="PANTHER" id="PTHR23226:SF164">
    <property type="entry name" value="ZINC FINGER PROTEIN WITH KRAB AND SCAN DOMAINS 2"/>
    <property type="match status" value="1"/>
</dbReference>
<evidence type="ECO:0000256" key="5">
    <source>
        <dbReference type="ARBA" id="ARBA00022833"/>
    </source>
</evidence>
<feature type="domain" description="C2H2-type" evidence="9">
    <location>
        <begin position="482"/>
        <end position="509"/>
    </location>
</feature>
<keyword evidence="6" id="KW-0539">Nucleus</keyword>
<evidence type="ECO:0000256" key="1">
    <source>
        <dbReference type="ARBA" id="ARBA00004123"/>
    </source>
</evidence>
<dbReference type="GO" id="GO:0008270">
    <property type="term" value="F:zinc ion binding"/>
    <property type="evidence" value="ECO:0007669"/>
    <property type="project" value="UniProtKB-KW"/>
</dbReference>
<feature type="domain" description="C2H2-type" evidence="9">
    <location>
        <begin position="444"/>
        <end position="471"/>
    </location>
</feature>
<evidence type="ECO:0000256" key="4">
    <source>
        <dbReference type="ARBA" id="ARBA00022771"/>
    </source>
</evidence>
<dbReference type="SMART" id="SM00355">
    <property type="entry name" value="ZnF_C2H2"/>
    <property type="match status" value="3"/>
</dbReference>
<accession>A0A5N3WL16</accession>
<dbReference type="FunFam" id="3.30.160.60:FF:001498">
    <property type="entry name" value="Zinc finger protein 404"/>
    <property type="match status" value="1"/>
</dbReference>
<evidence type="ECO:0000256" key="7">
    <source>
        <dbReference type="PROSITE-ProRule" id="PRU00042"/>
    </source>
</evidence>
<evidence type="ECO:0000313" key="11">
    <source>
        <dbReference type="Proteomes" id="UP000326458"/>
    </source>
</evidence>
<dbReference type="Pfam" id="PF00096">
    <property type="entry name" value="zf-C2H2"/>
    <property type="match status" value="2"/>
</dbReference>
<dbReference type="PANTHER" id="PTHR23226">
    <property type="entry name" value="ZINC FINGER AND SCAN DOMAIN-CONTAINING"/>
    <property type="match status" value="1"/>
</dbReference>
<dbReference type="FunFam" id="3.30.160.60:FF:000739">
    <property type="entry name" value="Zgc:171418 protein"/>
    <property type="match status" value="1"/>
</dbReference>
<organism evidence="10 11">
    <name type="scientific">Muntiacus muntjak</name>
    <name type="common">Barking deer</name>
    <name type="synonym">Indian muntjac</name>
    <dbReference type="NCBI Taxonomy" id="9888"/>
    <lineage>
        <taxon>Eukaryota</taxon>
        <taxon>Metazoa</taxon>
        <taxon>Chordata</taxon>
        <taxon>Craniata</taxon>
        <taxon>Vertebrata</taxon>
        <taxon>Euteleostomi</taxon>
        <taxon>Mammalia</taxon>
        <taxon>Eutheria</taxon>
        <taxon>Laurasiatheria</taxon>
        <taxon>Artiodactyla</taxon>
        <taxon>Ruminantia</taxon>
        <taxon>Pecora</taxon>
        <taxon>Cervidae</taxon>
        <taxon>Muntiacinae</taxon>
        <taxon>Muntiacus</taxon>
    </lineage>
</organism>
<keyword evidence="2" id="KW-0479">Metal-binding</keyword>
<feature type="region of interest" description="Disordered" evidence="8">
    <location>
        <begin position="274"/>
        <end position="321"/>
    </location>
</feature>
<feature type="domain" description="C2H2-type" evidence="9">
    <location>
        <begin position="526"/>
        <end position="553"/>
    </location>
</feature>
<dbReference type="Proteomes" id="UP000326458">
    <property type="component" value="Unassembled WGS sequence"/>
</dbReference>
<evidence type="ECO:0000256" key="3">
    <source>
        <dbReference type="ARBA" id="ARBA00022737"/>
    </source>
</evidence>
<dbReference type="GO" id="GO:0005634">
    <property type="term" value="C:nucleus"/>
    <property type="evidence" value="ECO:0007669"/>
    <property type="project" value="UniProtKB-SubCell"/>
</dbReference>
<keyword evidence="11" id="KW-1185">Reference proteome</keyword>
<keyword evidence="5" id="KW-0862">Zinc</keyword>
<keyword evidence="3" id="KW-0677">Repeat</keyword>
<reference evidence="10 11" key="1">
    <citation type="submission" date="2019-06" db="EMBL/GenBank/DDBJ databases">
        <title>Discovery of a novel chromosome fission-fusion reversal in muntjac.</title>
        <authorList>
            <person name="Mudd A.B."/>
            <person name="Bredeson J.V."/>
            <person name="Baum R."/>
            <person name="Hockemeyer D."/>
            <person name="Rokhsar D.S."/>
        </authorList>
    </citation>
    <scope>NUCLEOTIDE SEQUENCE [LARGE SCALE GENOMIC DNA]</scope>
    <source>
        <strain evidence="10">UTSW_UCB_Mm</strain>
        <tissue evidence="10">Fibroblast cell line</tissue>
    </source>
</reference>
<evidence type="ECO:0000313" key="10">
    <source>
        <dbReference type="EMBL" id="KAB0362512.1"/>
    </source>
</evidence>
<dbReference type="SUPFAM" id="SSF57667">
    <property type="entry name" value="beta-beta-alpha zinc fingers"/>
    <property type="match status" value="3"/>
</dbReference>
<evidence type="ECO:0000256" key="8">
    <source>
        <dbReference type="SAM" id="MobiDB-lite"/>
    </source>
</evidence>
<dbReference type="InterPro" id="IPR013087">
    <property type="entry name" value="Znf_C2H2_type"/>
</dbReference>
<comment type="subcellular location">
    <subcellularLocation>
        <location evidence="1">Nucleus</location>
    </subcellularLocation>
</comment>
<dbReference type="EMBL" id="VCEA01000001">
    <property type="protein sequence ID" value="KAB0362512.1"/>
    <property type="molecule type" value="Genomic_DNA"/>
</dbReference>
<feature type="compositionally biased region" description="Acidic residues" evidence="8">
    <location>
        <begin position="304"/>
        <end position="314"/>
    </location>
</feature>
<dbReference type="GO" id="GO:0000981">
    <property type="term" value="F:DNA-binding transcription factor activity, RNA polymerase II-specific"/>
    <property type="evidence" value="ECO:0007669"/>
    <property type="project" value="TreeGrafter"/>
</dbReference>
<evidence type="ECO:0000256" key="6">
    <source>
        <dbReference type="ARBA" id="ARBA00023242"/>
    </source>
</evidence>
<gene>
    <name evidence="10" type="ORF">FD754_006668</name>
</gene>
<proteinExistence type="predicted"/>
<sequence>MFISTCFKSHCSRRVEENTCSDSSFCTFESVPGSKSPSYTWSKLCDLLTYEMECLVQAKLEKGKHSNSLILSILPKDMLNLWYQKLSIDKEVSTNLVLSSINALPCHKISLQNVSKQGKSKWKCGFHPIPEQCQIKFKSLQKSYRKVRNAHMLEPCAFFENMGALLNPAAHVSSTDKPREILSLPRLKRTGISAKEQINLVEGEDAAEESDGDEMGVDGVHWGYEETKTFLDILHETRFYEVLQAYHRKSKLYGACWTKFKSLQKSYHKVKNGQVLDSPKEALSPSVQERDNMEIEPQEPTGWDPEEDSQEALVEDSGSERMSLLQNPSDFEIGSSNKEDATQMICKDMEQHRAFIEKAKRIVSQNVDPGKYHKRACISGRQWESLHGIGQGKLMPQSRDLGKAVVHQRPLVGKRLFRLLSVEESFGRSVRLMCRMTHQKENPSKCSVCGKCFGRSRSLVQHQRIHMGENPFKEFTQERSPTESGECGKCFSQSSSLVMHQRTHTGEKPYQCGDAHRRVHSGKNPYKCVGCEKSSNNCTRFHEHQGVHTGEKPSGHIQCGRHFSKSSVLIKHREGHVRGKLLPCQHSAPRRTP</sequence>
<dbReference type="PROSITE" id="PS50157">
    <property type="entry name" value="ZINC_FINGER_C2H2_2"/>
    <property type="match status" value="3"/>
</dbReference>
<dbReference type="Gene3D" id="3.30.160.60">
    <property type="entry name" value="Classic Zinc Finger"/>
    <property type="match status" value="3"/>
</dbReference>
<comment type="caution">
    <text evidence="10">The sequence shown here is derived from an EMBL/GenBank/DDBJ whole genome shotgun (WGS) entry which is preliminary data.</text>
</comment>
<evidence type="ECO:0000259" key="9">
    <source>
        <dbReference type="PROSITE" id="PS50157"/>
    </source>
</evidence>
<dbReference type="PROSITE" id="PS00028">
    <property type="entry name" value="ZINC_FINGER_C2H2_1"/>
    <property type="match status" value="1"/>
</dbReference>
<dbReference type="InterPro" id="IPR036236">
    <property type="entry name" value="Znf_C2H2_sf"/>
</dbReference>
<dbReference type="AlphaFoldDB" id="A0A5N3WL16"/>